<evidence type="ECO:0000313" key="2">
    <source>
        <dbReference type="EnsemblMetazoa" id="ASIC005803-PA"/>
    </source>
</evidence>
<dbReference type="EMBL" id="ATLV01014169">
    <property type="status" value="NOT_ANNOTATED_CDS"/>
    <property type="molecule type" value="Genomic_DNA"/>
</dbReference>
<dbReference type="EMBL" id="KE524947">
    <property type="protein sequence ID" value="KFB38393.1"/>
    <property type="molecule type" value="Genomic_DNA"/>
</dbReference>
<reference evidence="1 3" key="1">
    <citation type="journal article" date="2014" name="BMC Genomics">
        <title>Genome sequence of Anopheles sinensis provides insight into genetics basis of mosquito competence for malaria parasites.</title>
        <authorList>
            <person name="Zhou D."/>
            <person name="Zhang D."/>
            <person name="Ding G."/>
            <person name="Shi L."/>
            <person name="Hou Q."/>
            <person name="Ye Y."/>
            <person name="Xu Y."/>
            <person name="Zhou H."/>
            <person name="Xiong C."/>
            <person name="Li S."/>
            <person name="Yu J."/>
            <person name="Hong S."/>
            <person name="Yu X."/>
            <person name="Zou P."/>
            <person name="Chen C."/>
            <person name="Chang X."/>
            <person name="Wang W."/>
            <person name="Lv Y."/>
            <person name="Sun Y."/>
            <person name="Ma L."/>
            <person name="Shen B."/>
            <person name="Zhu C."/>
        </authorList>
    </citation>
    <scope>NUCLEOTIDE SEQUENCE [LARGE SCALE GENOMIC DNA]</scope>
</reference>
<dbReference type="AlphaFoldDB" id="A0A084VK99"/>
<organism evidence="1">
    <name type="scientific">Anopheles sinensis</name>
    <name type="common">Mosquito</name>
    <dbReference type="NCBI Taxonomy" id="74873"/>
    <lineage>
        <taxon>Eukaryota</taxon>
        <taxon>Metazoa</taxon>
        <taxon>Ecdysozoa</taxon>
        <taxon>Arthropoda</taxon>
        <taxon>Hexapoda</taxon>
        <taxon>Insecta</taxon>
        <taxon>Pterygota</taxon>
        <taxon>Neoptera</taxon>
        <taxon>Endopterygota</taxon>
        <taxon>Diptera</taxon>
        <taxon>Nematocera</taxon>
        <taxon>Culicoidea</taxon>
        <taxon>Culicidae</taxon>
        <taxon>Anophelinae</taxon>
        <taxon>Anopheles</taxon>
    </lineage>
</organism>
<dbReference type="VEuPathDB" id="VectorBase:ASIC005803"/>
<protein>
    <submittedName>
        <fullName evidence="1 2">Ferredoxin-NADP reductase</fullName>
    </submittedName>
</protein>
<name>A0A084VK99_ANOSI</name>
<gene>
    <name evidence="1" type="ORF">ZHAS_00005803</name>
</gene>
<keyword evidence="3" id="KW-1185">Reference proteome</keyword>
<accession>A0A084VK99</accession>
<dbReference type="Proteomes" id="UP000030765">
    <property type="component" value="Unassembled WGS sequence"/>
</dbReference>
<evidence type="ECO:0000313" key="1">
    <source>
        <dbReference type="EMBL" id="KFB38393.1"/>
    </source>
</evidence>
<dbReference type="EnsemblMetazoa" id="ASIC005803-RA">
    <property type="protein sequence ID" value="ASIC005803-PA"/>
    <property type="gene ID" value="ASIC005803"/>
</dbReference>
<reference evidence="2" key="2">
    <citation type="submission" date="2020-05" db="UniProtKB">
        <authorList>
            <consortium name="EnsemblMetazoa"/>
        </authorList>
    </citation>
    <scope>IDENTIFICATION</scope>
</reference>
<proteinExistence type="predicted"/>
<sequence>MEVRLEKNGSSCDATPTLVSTWTLDGCPPGDIVVGLSNRHHLHHGSSRHTTILSILYVYRRARTTTDLSRDPPPKTTFAPFAQRTLTAEVCAGRKTSAESNG</sequence>
<evidence type="ECO:0000313" key="3">
    <source>
        <dbReference type="Proteomes" id="UP000030765"/>
    </source>
</evidence>